<reference evidence="1" key="1">
    <citation type="submission" date="2020-11" db="EMBL/GenBank/DDBJ databases">
        <title>Carbohydrate-dependent, anaerobic sulfur respiration: A novel catabolism in halophilic archaea.</title>
        <authorList>
            <person name="Sorokin D.Y."/>
            <person name="Messina E."/>
            <person name="Smedile F."/>
            <person name="La Cono V."/>
            <person name="Hallsworth J.E."/>
            <person name="Yakimov M.M."/>
        </authorList>
    </citation>
    <scope>NUCLEOTIDE SEQUENCE</scope>
    <source>
        <strain evidence="1">HSR-Bgl</strain>
    </source>
</reference>
<evidence type="ECO:0000313" key="1">
    <source>
        <dbReference type="EMBL" id="QSG11078.1"/>
    </source>
</evidence>
<dbReference type="Proteomes" id="UP000663305">
    <property type="component" value="Chromosome"/>
</dbReference>
<evidence type="ECO:0008006" key="3">
    <source>
        <dbReference type="Google" id="ProtNLM"/>
    </source>
</evidence>
<dbReference type="AlphaFoldDB" id="A0A897NEY3"/>
<name>A0A897NEY3_9EURY</name>
<gene>
    <name evidence="1" type="ORF">HSBGL_0643</name>
</gene>
<proteinExistence type="predicted"/>
<protein>
    <recommendedName>
        <fullName evidence="3">Small CPxCG-related zinc finger protein</fullName>
    </recommendedName>
</protein>
<sequence length="51" mass="5558">MFLVSRGPTTPAMTEPVMCPECGWTGTEAELEHADGVEQCPVCDTNIEFVK</sequence>
<organism evidence="1 2">
    <name type="scientific">Halapricum desulfuricans</name>
    <dbReference type="NCBI Taxonomy" id="2841257"/>
    <lineage>
        <taxon>Archaea</taxon>
        <taxon>Methanobacteriati</taxon>
        <taxon>Methanobacteriota</taxon>
        <taxon>Stenosarchaea group</taxon>
        <taxon>Halobacteria</taxon>
        <taxon>Halobacteriales</taxon>
        <taxon>Haloarculaceae</taxon>
        <taxon>Halapricum</taxon>
    </lineage>
</organism>
<accession>A0A897NEY3</accession>
<dbReference type="EMBL" id="CP064789">
    <property type="protein sequence ID" value="QSG11078.1"/>
    <property type="molecule type" value="Genomic_DNA"/>
</dbReference>
<evidence type="ECO:0000313" key="2">
    <source>
        <dbReference type="Proteomes" id="UP000663305"/>
    </source>
</evidence>